<name>A0A915XJZ3_9BACT</name>
<keyword evidence="10" id="KW-1185">Reference proteome</keyword>
<dbReference type="InterPro" id="IPR001173">
    <property type="entry name" value="Glyco_trans_2-like"/>
</dbReference>
<keyword evidence="7" id="KW-0472">Membrane</keyword>
<evidence type="ECO:0000256" key="7">
    <source>
        <dbReference type="ARBA" id="ARBA00023136"/>
    </source>
</evidence>
<feature type="domain" description="Glycosyltransferase 2-like" evidence="8">
    <location>
        <begin position="5"/>
        <end position="164"/>
    </location>
</feature>
<evidence type="ECO:0000259" key="8">
    <source>
        <dbReference type="Pfam" id="PF00535"/>
    </source>
</evidence>
<dbReference type="GO" id="GO:0005886">
    <property type="term" value="C:plasma membrane"/>
    <property type="evidence" value="ECO:0007669"/>
    <property type="project" value="TreeGrafter"/>
</dbReference>
<evidence type="ECO:0000313" key="10">
    <source>
        <dbReference type="Proteomes" id="UP001063350"/>
    </source>
</evidence>
<organism evidence="9 10">
    <name type="scientific">Desulfolithobacter dissulfuricans</name>
    <dbReference type="NCBI Taxonomy" id="2795293"/>
    <lineage>
        <taxon>Bacteria</taxon>
        <taxon>Pseudomonadati</taxon>
        <taxon>Thermodesulfobacteriota</taxon>
        <taxon>Desulfobulbia</taxon>
        <taxon>Desulfobulbales</taxon>
        <taxon>Desulfobulbaceae</taxon>
        <taxon>Desulfolithobacter</taxon>
    </lineage>
</organism>
<dbReference type="AlphaFoldDB" id="A0A915XJZ3"/>
<dbReference type="Pfam" id="PF00535">
    <property type="entry name" value="Glycos_transf_2"/>
    <property type="match status" value="1"/>
</dbReference>
<gene>
    <name evidence="9" type="ORF">GF1_09090</name>
</gene>
<dbReference type="CDD" id="cd04179">
    <property type="entry name" value="DPM_DPG-synthase_like"/>
    <property type="match status" value="1"/>
</dbReference>
<evidence type="ECO:0000256" key="5">
    <source>
        <dbReference type="ARBA" id="ARBA00022985"/>
    </source>
</evidence>
<keyword evidence="2 9" id="KW-0328">Glycosyltransferase</keyword>
<dbReference type="PANTHER" id="PTHR48090:SF3">
    <property type="entry name" value="UNDECAPRENYL-PHOSPHATE 4-DEOXY-4-FORMAMIDO-L-ARABINOSE TRANSFERASE"/>
    <property type="match status" value="1"/>
</dbReference>
<dbReference type="Gene3D" id="3.90.550.10">
    <property type="entry name" value="Spore Coat Polysaccharide Biosynthesis Protein SpsA, Chain A"/>
    <property type="match status" value="1"/>
</dbReference>
<dbReference type="Proteomes" id="UP001063350">
    <property type="component" value="Chromosome"/>
</dbReference>
<keyword evidence="5" id="KW-0448">Lipopolysaccharide biosynthesis</keyword>
<sequence>MTFISVVLPVHNEAENIEGLIREIQAARLEYPYEIITVDDASSDNTLAILQRLKQDTPELRILQHKENYGQSAALATGVYRARGDIIVTMDGDGQNNPADIPRLLDRLLEQSPPGLQMVAGFRRKRNDSWWRIVSSRLANAVRGYLLKDGTPDTGCGLKVFYKATFERLPFFDHMHRFLPALVQMRGGQVVSVEVSHRERKHGTSHYGTMNRLFAGIIDIMGVSWLQRRSKVMELRIED</sequence>
<keyword evidence="3" id="KW-0808">Transferase</keyword>
<protein>
    <submittedName>
        <fullName evidence="9">Dolichol-phosphate mannosyltransferase</fullName>
    </submittedName>
</protein>
<dbReference type="EMBL" id="AP024233">
    <property type="protein sequence ID" value="BCO08533.1"/>
    <property type="molecule type" value="Genomic_DNA"/>
</dbReference>
<dbReference type="FunFam" id="3.90.550.10:FF:000170">
    <property type="entry name" value="Dolichol-phosphate mannosyltransferase"/>
    <property type="match status" value="1"/>
</dbReference>
<keyword evidence="6" id="KW-1133">Transmembrane helix</keyword>
<dbReference type="InterPro" id="IPR029044">
    <property type="entry name" value="Nucleotide-diphossugar_trans"/>
</dbReference>
<dbReference type="KEGG" id="ddu:GF1_09090"/>
<accession>A0A915XJZ3</accession>
<evidence type="ECO:0000256" key="2">
    <source>
        <dbReference type="ARBA" id="ARBA00022676"/>
    </source>
</evidence>
<dbReference type="SUPFAM" id="SSF53448">
    <property type="entry name" value="Nucleotide-diphospho-sugar transferases"/>
    <property type="match status" value="1"/>
</dbReference>
<proteinExistence type="predicted"/>
<dbReference type="GO" id="GO:0009103">
    <property type="term" value="P:lipopolysaccharide biosynthetic process"/>
    <property type="evidence" value="ECO:0007669"/>
    <property type="project" value="UniProtKB-KW"/>
</dbReference>
<keyword evidence="1" id="KW-1003">Cell membrane</keyword>
<dbReference type="InterPro" id="IPR050256">
    <property type="entry name" value="Glycosyltransferase_2"/>
</dbReference>
<evidence type="ECO:0000256" key="3">
    <source>
        <dbReference type="ARBA" id="ARBA00022679"/>
    </source>
</evidence>
<dbReference type="GO" id="GO:0099621">
    <property type="term" value="F:undecaprenyl-phosphate 4-deoxy-4-formamido-L-arabinose transferase activity"/>
    <property type="evidence" value="ECO:0007669"/>
    <property type="project" value="TreeGrafter"/>
</dbReference>
<evidence type="ECO:0000256" key="4">
    <source>
        <dbReference type="ARBA" id="ARBA00022692"/>
    </source>
</evidence>
<dbReference type="PANTHER" id="PTHR48090">
    <property type="entry name" value="UNDECAPRENYL-PHOSPHATE 4-DEOXY-4-FORMAMIDO-L-ARABINOSE TRANSFERASE-RELATED"/>
    <property type="match status" value="1"/>
</dbReference>
<keyword evidence="4" id="KW-0812">Transmembrane</keyword>
<evidence type="ECO:0000256" key="1">
    <source>
        <dbReference type="ARBA" id="ARBA00022475"/>
    </source>
</evidence>
<evidence type="ECO:0000256" key="6">
    <source>
        <dbReference type="ARBA" id="ARBA00022989"/>
    </source>
</evidence>
<dbReference type="RefSeq" id="WP_267928438.1">
    <property type="nucleotide sequence ID" value="NZ_AP024233.1"/>
</dbReference>
<reference evidence="9" key="1">
    <citation type="submission" date="2020-12" db="EMBL/GenBank/DDBJ databases">
        <title>Desulfobium dissulfuricans gen. nov., sp. nov., a novel mesophilic, sulfate-reducing bacterium isolated from a deep-sea hydrothermal vent.</title>
        <authorList>
            <person name="Hashimoto Y."/>
            <person name="Tame A."/>
            <person name="Sawayama S."/>
            <person name="Miyazaki J."/>
            <person name="Takai K."/>
            <person name="Nakagawa S."/>
        </authorList>
    </citation>
    <scope>NUCLEOTIDE SEQUENCE</scope>
    <source>
        <strain evidence="9">GF1</strain>
    </source>
</reference>
<evidence type="ECO:0000313" key="9">
    <source>
        <dbReference type="EMBL" id="BCO08533.1"/>
    </source>
</evidence>